<keyword evidence="1" id="KW-0812">Transmembrane</keyword>
<keyword evidence="1" id="KW-1133">Transmembrane helix</keyword>
<dbReference type="EMBL" id="KF421911">
    <property type="protein sequence ID" value="AHB87044.1"/>
    <property type="molecule type" value="Genomic_RNA"/>
</dbReference>
<keyword evidence="1" id="KW-0472">Membrane</keyword>
<organism evidence="2">
    <name type="scientific">Panicum virus</name>
    <dbReference type="NCBI Taxonomy" id="1417305"/>
    <lineage>
        <taxon>Viruses</taxon>
        <taxon>Riboviria</taxon>
        <taxon>Orthornavirae</taxon>
        <taxon>Kitrinoviricota</taxon>
        <taxon>Alsuviricetes</taxon>
        <taxon>Tymovirales</taxon>
        <taxon>Betaflexiviridae</taxon>
    </lineage>
</organism>
<proteinExistence type="predicted"/>
<feature type="non-terminal residue" evidence="2">
    <location>
        <position position="1"/>
    </location>
</feature>
<protein>
    <submittedName>
        <fullName evidence="2">Putative RNA-dependent RNA polymerase</fullName>
    </submittedName>
</protein>
<reference evidence="2" key="1">
    <citation type="journal article" date="2014" name="Arch. Virol.">
        <title>Genomic characterization of Ambrosia asymptomatic virus 1 and evidence of other Tymovirales members in the Oklahoma tallgrass prairie revealed by sequence analysis.</title>
        <authorList>
            <person name="Dutta M."/>
            <person name="Sokhandan Bashir N."/>
            <person name="Palmer M.W."/>
            <person name="Melcher U."/>
        </authorList>
    </citation>
    <scope>NUCLEOTIDE SEQUENCE</scope>
    <source>
        <strain evidence="2">07TGP00177A</strain>
    </source>
</reference>
<feature type="non-terminal residue" evidence="2">
    <location>
        <position position="72"/>
    </location>
</feature>
<sequence>DSDSYLISDQHWIVALTRFRIGVYIIWHGSVMKRLFLEKKRGSFIWKFLTKMPISKEHIIASAGTLFNNKDV</sequence>
<keyword evidence="2" id="KW-0548">Nucleotidyltransferase</keyword>
<accession>V5V0V2</accession>
<name>V5V0V2_9VIRU</name>
<keyword evidence="2" id="KW-0696">RNA-directed RNA polymerase</keyword>
<evidence type="ECO:0000313" key="2">
    <source>
        <dbReference type="EMBL" id="AHB87044.1"/>
    </source>
</evidence>
<dbReference type="GO" id="GO:0003968">
    <property type="term" value="F:RNA-directed RNA polymerase activity"/>
    <property type="evidence" value="ECO:0007669"/>
    <property type="project" value="UniProtKB-KW"/>
</dbReference>
<evidence type="ECO:0000256" key="1">
    <source>
        <dbReference type="SAM" id="Phobius"/>
    </source>
</evidence>
<keyword evidence="2" id="KW-0808">Transferase</keyword>
<feature type="transmembrane region" description="Helical" evidence="1">
    <location>
        <begin position="12"/>
        <end position="31"/>
    </location>
</feature>